<dbReference type="Proteomes" id="UP000593571">
    <property type="component" value="Unassembled WGS sequence"/>
</dbReference>
<reference evidence="1 2" key="1">
    <citation type="journal article" date="2020" name="Nature">
        <title>Six reference-quality genomes reveal evolution of bat adaptations.</title>
        <authorList>
            <person name="Jebb D."/>
            <person name="Huang Z."/>
            <person name="Pippel M."/>
            <person name="Hughes G.M."/>
            <person name="Lavrichenko K."/>
            <person name="Devanna P."/>
            <person name="Winkler S."/>
            <person name="Jermiin L.S."/>
            <person name="Skirmuntt E.C."/>
            <person name="Katzourakis A."/>
            <person name="Burkitt-Gray L."/>
            <person name="Ray D.A."/>
            <person name="Sullivan K.A.M."/>
            <person name="Roscito J.G."/>
            <person name="Kirilenko B.M."/>
            <person name="Davalos L.M."/>
            <person name="Corthals A.P."/>
            <person name="Power M.L."/>
            <person name="Jones G."/>
            <person name="Ransome R.D."/>
            <person name="Dechmann D.K.N."/>
            <person name="Locatelli A.G."/>
            <person name="Puechmaille S.J."/>
            <person name="Fedrigo O."/>
            <person name="Jarvis E.D."/>
            <person name="Hiller M."/>
            <person name="Vernes S.C."/>
            <person name="Myers E.W."/>
            <person name="Teeling E.C."/>
        </authorList>
    </citation>
    <scope>NUCLEOTIDE SEQUENCE [LARGE SCALE GENOMIC DNA]</scope>
    <source>
        <strain evidence="1">MRouAeg1</strain>
        <tissue evidence="1">Muscle</tissue>
    </source>
</reference>
<protein>
    <submittedName>
        <fullName evidence="1">Uncharacterized protein</fullName>
    </submittedName>
</protein>
<dbReference type="EMBL" id="JACASE010000016">
    <property type="protein sequence ID" value="KAF6401549.1"/>
    <property type="molecule type" value="Genomic_DNA"/>
</dbReference>
<keyword evidence="2" id="KW-1185">Reference proteome</keyword>
<comment type="caution">
    <text evidence="1">The sequence shown here is derived from an EMBL/GenBank/DDBJ whole genome shotgun (WGS) entry which is preliminary data.</text>
</comment>
<sequence length="124" mass="13897">MLFLLQEPPQTEPRKLGHPRQRLQVPGHLQGLLPSLWSPLFAWYATPQPQPRFDRAGSCAEPGPGQEGRPVDSVVQRCGLDLGVRGDGESTWHPRGFPLNTTGYEEFSQLILIFTLHSPNLVIY</sequence>
<dbReference type="AlphaFoldDB" id="A0A7J8BSR3"/>
<organism evidence="1 2">
    <name type="scientific">Rousettus aegyptiacus</name>
    <name type="common">Egyptian fruit bat</name>
    <name type="synonym">Pteropus aegyptiacus</name>
    <dbReference type="NCBI Taxonomy" id="9407"/>
    <lineage>
        <taxon>Eukaryota</taxon>
        <taxon>Metazoa</taxon>
        <taxon>Chordata</taxon>
        <taxon>Craniata</taxon>
        <taxon>Vertebrata</taxon>
        <taxon>Euteleostomi</taxon>
        <taxon>Mammalia</taxon>
        <taxon>Eutheria</taxon>
        <taxon>Laurasiatheria</taxon>
        <taxon>Chiroptera</taxon>
        <taxon>Yinpterochiroptera</taxon>
        <taxon>Pteropodoidea</taxon>
        <taxon>Pteropodidae</taxon>
        <taxon>Rousettinae</taxon>
        <taxon>Rousettus</taxon>
    </lineage>
</organism>
<evidence type="ECO:0000313" key="2">
    <source>
        <dbReference type="Proteomes" id="UP000593571"/>
    </source>
</evidence>
<name>A0A7J8BSR3_ROUAE</name>
<gene>
    <name evidence="1" type="ORF">HJG63_009610</name>
</gene>
<evidence type="ECO:0000313" key="1">
    <source>
        <dbReference type="EMBL" id="KAF6401549.1"/>
    </source>
</evidence>
<accession>A0A7J8BSR3</accession>
<proteinExistence type="predicted"/>